<proteinExistence type="predicted"/>
<dbReference type="InterPro" id="IPR012334">
    <property type="entry name" value="Pectin_lyas_fold"/>
</dbReference>
<feature type="domain" description="Right handed beta helix" evidence="1">
    <location>
        <begin position="147"/>
        <end position="297"/>
    </location>
</feature>
<evidence type="ECO:0000313" key="2">
    <source>
        <dbReference type="EMBL" id="TCP56496.1"/>
    </source>
</evidence>
<keyword evidence="3" id="KW-1185">Reference proteome</keyword>
<dbReference type="AlphaFoldDB" id="A0A4V2SUY7"/>
<name>A0A4V2SUY7_9PSEU</name>
<dbReference type="PROSITE" id="PS51318">
    <property type="entry name" value="TAT"/>
    <property type="match status" value="1"/>
</dbReference>
<dbReference type="InterPro" id="IPR039448">
    <property type="entry name" value="Beta_helix"/>
</dbReference>
<dbReference type="RefSeq" id="WP_132875091.1">
    <property type="nucleotide sequence ID" value="NZ_SLXQ01000001.1"/>
</dbReference>
<evidence type="ECO:0000313" key="3">
    <source>
        <dbReference type="Proteomes" id="UP000294911"/>
    </source>
</evidence>
<dbReference type="InterPro" id="IPR006311">
    <property type="entry name" value="TAT_signal"/>
</dbReference>
<accession>A0A4V2SUY7</accession>
<dbReference type="Gene3D" id="2.160.20.10">
    <property type="entry name" value="Single-stranded right-handed beta-helix, Pectin lyase-like"/>
    <property type="match status" value="1"/>
</dbReference>
<dbReference type="InterPro" id="IPR011050">
    <property type="entry name" value="Pectin_lyase_fold/virulence"/>
</dbReference>
<evidence type="ECO:0000259" key="1">
    <source>
        <dbReference type="Pfam" id="PF13229"/>
    </source>
</evidence>
<sequence length="359" mass="38542">MDQPAYSRRGLIWGAGLTAAAGATAGIFAAPAVSGQPLAEPAEPWTYVPPGGSIADSIEKGARAIQLGAGDYPVEEPIVLPHGTQLRGLGHLSQLTAVEEVPAIILVGAAGPAYGVGIVDLAIDCAETAKVGIDLHIVGREGNWYGDNDAVCRLENLWIWGPVNDGVVYRGTDNRSVHSSRVRVRQAGRFGFLIGESESSTASDCWWIACEATTIRQTGESAGFEVRGANHFFQACKAWYCRDYGFRIRGTRNKFTGCEAQDTRLHGWSIEWDMNTFVGCTADTAGMWDVGGEPDSADGFYFADGTGTSIVGCQSFDRGPRGRKEQQRFGFNVPAEMLAQGRLIGHSGWGNTRGLVHER</sequence>
<dbReference type="SUPFAM" id="SSF51126">
    <property type="entry name" value="Pectin lyase-like"/>
    <property type="match status" value="1"/>
</dbReference>
<organism evidence="2 3">
    <name type="scientific">Tamaricihabitans halophyticus</name>
    <dbReference type="NCBI Taxonomy" id="1262583"/>
    <lineage>
        <taxon>Bacteria</taxon>
        <taxon>Bacillati</taxon>
        <taxon>Actinomycetota</taxon>
        <taxon>Actinomycetes</taxon>
        <taxon>Pseudonocardiales</taxon>
        <taxon>Pseudonocardiaceae</taxon>
        <taxon>Tamaricihabitans</taxon>
    </lineage>
</organism>
<dbReference type="OrthoDB" id="5173422at2"/>
<protein>
    <recommendedName>
        <fullName evidence="1">Right handed beta helix domain-containing protein</fullName>
    </recommendedName>
</protein>
<dbReference type="Pfam" id="PF13229">
    <property type="entry name" value="Beta_helix"/>
    <property type="match status" value="1"/>
</dbReference>
<reference evidence="2 3" key="1">
    <citation type="submission" date="2019-03" db="EMBL/GenBank/DDBJ databases">
        <title>Genomic Encyclopedia of Type Strains, Phase IV (KMG-IV): sequencing the most valuable type-strain genomes for metagenomic binning, comparative biology and taxonomic classification.</title>
        <authorList>
            <person name="Goeker M."/>
        </authorList>
    </citation>
    <scope>NUCLEOTIDE SEQUENCE [LARGE SCALE GENOMIC DNA]</scope>
    <source>
        <strain evidence="2 3">DSM 45765</strain>
    </source>
</reference>
<dbReference type="EMBL" id="SLXQ01000001">
    <property type="protein sequence ID" value="TCP56496.1"/>
    <property type="molecule type" value="Genomic_DNA"/>
</dbReference>
<comment type="caution">
    <text evidence="2">The sequence shown here is derived from an EMBL/GenBank/DDBJ whole genome shotgun (WGS) entry which is preliminary data.</text>
</comment>
<gene>
    <name evidence="2" type="ORF">EV191_101439</name>
</gene>
<dbReference type="Proteomes" id="UP000294911">
    <property type="component" value="Unassembled WGS sequence"/>
</dbReference>